<dbReference type="InterPro" id="IPR042095">
    <property type="entry name" value="SUMF_sf"/>
</dbReference>
<dbReference type="Gene3D" id="3.90.1580.10">
    <property type="entry name" value="paralog of FGE (formylglycine-generating enzyme)"/>
    <property type="match status" value="1"/>
</dbReference>
<sequence>MLETRFKVVFLFAVLFAASLPIIAILRGTISTPFEAASTHSEEAVSGTASEASPEEPLPEELVVIPAGPFIRGTNQGGFDEQPERQIYLDEFLIDRYEVTNAQYAAFVKATGHRKSGPPSRYAKNPGRMRGVNQPAVYVSWEDAKAYCTWRGRRLPTEAEWEKAMRGTDGRLWPWGNVEMPGGANWARVDDGFDVAAPVGRVRSDVSPYGVMDGAGNVMEWVEDWYLEGAYAAASDRNPESPEYGTYKVLRGAGYTSSGSDLRITARSKMMADFRDETIGFRCAQSSVGKGRMSEGGKGEKIIENQSSRGSETRPK</sequence>
<dbReference type="SUPFAM" id="SSF56436">
    <property type="entry name" value="C-type lectin-like"/>
    <property type="match status" value="1"/>
</dbReference>
<comment type="caution">
    <text evidence="3">The sequence shown here is derived from an EMBL/GenBank/DDBJ whole genome shotgun (WGS) entry which is preliminary data.</text>
</comment>
<evidence type="ECO:0000313" key="3">
    <source>
        <dbReference type="EMBL" id="CAE6743790.1"/>
    </source>
</evidence>
<keyword evidence="4" id="KW-1185">Reference proteome</keyword>
<dbReference type="InterPro" id="IPR005532">
    <property type="entry name" value="SUMF_dom"/>
</dbReference>
<dbReference type="Pfam" id="PF03781">
    <property type="entry name" value="FGE-sulfatase"/>
    <property type="match status" value="1"/>
</dbReference>
<dbReference type="Proteomes" id="UP000675880">
    <property type="component" value="Unassembled WGS sequence"/>
</dbReference>
<dbReference type="RefSeq" id="WP_213042109.1">
    <property type="nucleotide sequence ID" value="NZ_CAJNBJ010000008.1"/>
</dbReference>
<dbReference type="EMBL" id="CAJNBJ010000008">
    <property type="protein sequence ID" value="CAE6743790.1"/>
    <property type="molecule type" value="Genomic_DNA"/>
</dbReference>
<name>A0ABN7LES4_9BACT</name>
<feature type="region of interest" description="Disordered" evidence="1">
    <location>
        <begin position="285"/>
        <end position="316"/>
    </location>
</feature>
<evidence type="ECO:0000313" key="4">
    <source>
        <dbReference type="Proteomes" id="UP000675880"/>
    </source>
</evidence>
<feature type="domain" description="Sulfatase-modifying factor enzyme-like" evidence="2">
    <location>
        <begin position="60"/>
        <end position="284"/>
    </location>
</feature>
<dbReference type="InterPro" id="IPR051043">
    <property type="entry name" value="Sulfatase_Mod_Factor_Kinase"/>
</dbReference>
<gene>
    <name evidence="3" type="ORF">NSPZN2_160040</name>
</gene>
<accession>A0ABN7LES4</accession>
<dbReference type="InterPro" id="IPR016187">
    <property type="entry name" value="CTDL_fold"/>
</dbReference>
<dbReference type="PANTHER" id="PTHR23150">
    <property type="entry name" value="SULFATASE MODIFYING FACTOR 1, 2"/>
    <property type="match status" value="1"/>
</dbReference>
<organism evidence="3 4">
    <name type="scientific">Nitrospira defluvii</name>
    <dbReference type="NCBI Taxonomy" id="330214"/>
    <lineage>
        <taxon>Bacteria</taxon>
        <taxon>Pseudomonadati</taxon>
        <taxon>Nitrospirota</taxon>
        <taxon>Nitrospiria</taxon>
        <taxon>Nitrospirales</taxon>
        <taxon>Nitrospiraceae</taxon>
        <taxon>Nitrospira</taxon>
    </lineage>
</organism>
<dbReference type="PANTHER" id="PTHR23150:SF19">
    <property type="entry name" value="FORMYLGLYCINE-GENERATING ENZYME"/>
    <property type="match status" value="1"/>
</dbReference>
<protein>
    <submittedName>
        <fullName evidence="3">FGE-sulfatase domain-containing protein</fullName>
    </submittedName>
</protein>
<proteinExistence type="predicted"/>
<feature type="compositionally biased region" description="Basic and acidic residues" evidence="1">
    <location>
        <begin position="292"/>
        <end position="303"/>
    </location>
</feature>
<reference evidence="3 4" key="1">
    <citation type="submission" date="2021-02" db="EMBL/GenBank/DDBJ databases">
        <authorList>
            <person name="Han P."/>
        </authorList>
    </citation>
    <scope>NUCLEOTIDE SEQUENCE [LARGE SCALE GENOMIC DNA]</scope>
    <source>
        <strain evidence="3">Candidatus Nitrospira sp. ZN2</strain>
    </source>
</reference>
<evidence type="ECO:0000259" key="2">
    <source>
        <dbReference type="Pfam" id="PF03781"/>
    </source>
</evidence>
<evidence type="ECO:0000256" key="1">
    <source>
        <dbReference type="SAM" id="MobiDB-lite"/>
    </source>
</evidence>